<gene>
    <name evidence="3" type="ORF">SAMN04487855_2335</name>
    <name evidence="2" type="ORF">SAMN05216589_2336</name>
</gene>
<evidence type="ECO:0000313" key="3">
    <source>
        <dbReference type="EMBL" id="SFM10671.1"/>
    </source>
</evidence>
<evidence type="ECO:0000313" key="2">
    <source>
        <dbReference type="EMBL" id="SES11276.1"/>
    </source>
</evidence>
<protein>
    <recommendedName>
        <fullName evidence="6">DUF4381 domain-containing protein</fullName>
    </recommendedName>
</protein>
<keyword evidence="1" id="KW-0472">Membrane</keyword>
<organism evidence="2 5">
    <name type="scientific">Halopseudomonas bauzanensis</name>
    <dbReference type="NCBI Taxonomy" id="653930"/>
    <lineage>
        <taxon>Bacteria</taxon>
        <taxon>Pseudomonadati</taxon>
        <taxon>Pseudomonadota</taxon>
        <taxon>Gammaproteobacteria</taxon>
        <taxon>Pseudomonadales</taxon>
        <taxon>Pseudomonadaceae</taxon>
        <taxon>Halopseudomonas</taxon>
    </lineage>
</organism>
<keyword evidence="1" id="KW-1133">Transmembrane helix</keyword>
<evidence type="ECO:0008006" key="6">
    <source>
        <dbReference type="Google" id="ProtNLM"/>
    </source>
</evidence>
<proteinExistence type="predicted"/>
<feature type="transmembrane region" description="Helical" evidence="1">
    <location>
        <begin position="26"/>
        <end position="45"/>
    </location>
</feature>
<dbReference type="EMBL" id="FOUA01000004">
    <property type="protein sequence ID" value="SFM10671.1"/>
    <property type="molecule type" value="Genomic_DNA"/>
</dbReference>
<dbReference type="Pfam" id="PF14316">
    <property type="entry name" value="DUF4381"/>
    <property type="match status" value="1"/>
</dbReference>
<dbReference type="Proteomes" id="UP000186904">
    <property type="component" value="Unassembled WGS sequence"/>
</dbReference>
<reference evidence="4 5" key="1">
    <citation type="submission" date="2016-10" db="EMBL/GenBank/DDBJ databases">
        <authorList>
            <person name="de Groot N.N."/>
        </authorList>
    </citation>
    <scope>NUCLEOTIDE SEQUENCE [LARGE SCALE GENOMIC DNA]</scope>
    <source>
        <strain evidence="3 4">CGMCC 1.9095</strain>
        <strain evidence="2 5">DSM 22558</strain>
    </source>
</reference>
<keyword evidence="4" id="KW-1185">Reference proteome</keyword>
<keyword evidence="1" id="KW-0812">Transmembrane</keyword>
<evidence type="ECO:0000256" key="1">
    <source>
        <dbReference type="SAM" id="Phobius"/>
    </source>
</evidence>
<sequence>MEQALQAQLTHPALPPPIPWWPPAPGWWLLVIGVLLIALLLPWLLRHARRRQRRQQRQSWRVVADVPASLPDAQWLAAINTRIKQLLKLRGDVAATRLFGEAWLDYLCSRYPGAQRQALQPLAADLYRPQVDLSPAQRQALLAELRRWVRHHDV</sequence>
<dbReference type="RefSeq" id="WP_074779933.1">
    <property type="nucleotide sequence ID" value="NZ_FOGN01000004.1"/>
</dbReference>
<dbReference type="InterPro" id="IPR025489">
    <property type="entry name" value="DUF4381"/>
</dbReference>
<accession>A0A1H9UPC7</accession>
<dbReference type="AlphaFoldDB" id="A0A1H9UPC7"/>
<dbReference type="STRING" id="653930.SAMN05216589_2336"/>
<evidence type="ECO:0000313" key="4">
    <source>
        <dbReference type="Proteomes" id="UP000186599"/>
    </source>
</evidence>
<name>A0A1H9UPC7_9GAMM</name>
<dbReference type="EMBL" id="FOGN01000004">
    <property type="protein sequence ID" value="SES11276.1"/>
    <property type="molecule type" value="Genomic_DNA"/>
</dbReference>
<dbReference type="OrthoDB" id="7031458at2"/>
<dbReference type="Proteomes" id="UP000186599">
    <property type="component" value="Unassembled WGS sequence"/>
</dbReference>
<evidence type="ECO:0000313" key="5">
    <source>
        <dbReference type="Proteomes" id="UP000186904"/>
    </source>
</evidence>